<evidence type="ECO:0000256" key="4">
    <source>
        <dbReference type="ARBA" id="ARBA00022679"/>
    </source>
</evidence>
<evidence type="ECO:0000256" key="1">
    <source>
        <dbReference type="ARBA" id="ARBA00004606"/>
    </source>
</evidence>
<keyword evidence="7" id="KW-1133">Transmembrane helix</keyword>
<dbReference type="GO" id="GO:0071555">
    <property type="term" value="P:cell wall organization"/>
    <property type="evidence" value="ECO:0007669"/>
    <property type="project" value="UniProtKB-KW"/>
</dbReference>
<comment type="caution">
    <text evidence="10">The sequence shown here is derived from an EMBL/GenBank/DDBJ whole genome shotgun (WGS) entry which is preliminary data.</text>
</comment>
<keyword evidence="5" id="KW-0812">Transmembrane</keyword>
<keyword evidence="6" id="KW-0735">Signal-anchor</keyword>
<comment type="similarity">
    <text evidence="2">Belongs to the BMT family.</text>
</comment>
<evidence type="ECO:0000313" key="11">
    <source>
        <dbReference type="Proteomes" id="UP000253472"/>
    </source>
</evidence>
<dbReference type="OrthoDB" id="3631276at2759"/>
<evidence type="ECO:0000256" key="9">
    <source>
        <dbReference type="ARBA" id="ARBA00023316"/>
    </source>
</evidence>
<evidence type="ECO:0000256" key="2">
    <source>
        <dbReference type="ARBA" id="ARBA00009486"/>
    </source>
</evidence>
<proteinExistence type="inferred from homology"/>
<keyword evidence="3 10" id="KW-0328">Glycosyltransferase</keyword>
<dbReference type="AlphaFoldDB" id="A0A367YFH6"/>
<keyword evidence="8" id="KW-0472">Membrane</keyword>
<evidence type="ECO:0000256" key="8">
    <source>
        <dbReference type="ARBA" id="ARBA00023136"/>
    </source>
</evidence>
<sequence>MEKLLSSVSYTKLSLSKKPIRSPRLLLVLIFLIALLSIIATVSFSHYDFIQEIVTTTPTPEQHEQKIQHHQTEHHDKRTIIFPNNFPLRDNQIPDFYVHDLELGLDPQDLIYRNRLTHKIPHEISYEPYNIELFDAGTAGSHLGQCLKLSSAFKVEASPAYNKNADLVKALKRFREDESPYYQELEQFFPNIEQQLLEETIEEHWYQLIGSSVWLEQYGVHLMISRIIYTESDQGCPLFSLSYLQVFDRNWKELDNVELIVRDDGGSYKPILYPQFAPIPVYHNIDQKKGKFYGVEDPRIQLVVNKHGDEEPVIVYNSYHRKIKEIESDNDSEGNIKFDKFRSIFMGWLWRTQTGKSNLEELPGDAQVRTMEYIKIKELLRPNNERKGTEKNWSLFLNYEERLVDGYDAHLYFVYQIKDTKILKCALYEDKPCEWEFESNDYTALGKLHGGTELINVNQVLAQYEYPQLDSLKERFPEGRQIWIGFARAVLRDCGCGSHMYRPNMVVLMKDKDNYKFAYVSPFLGFGIEILEWWEGQGLCKAKNLIIPNGISTWTIEKDSDGKLLDYMAFTISRRDTTVDLVYIKGLLNALLFDNPNPRLLNHEQQGFRTNTNLDCALISSDKFCKLYGEEHKITKEFDDKEKEEAEKHEHD</sequence>
<protein>
    <submittedName>
        <fullName evidence="10">Beta-mannosyltransferase 1</fullName>
    </submittedName>
</protein>
<keyword evidence="11" id="KW-1185">Reference proteome</keyword>
<dbReference type="InterPro" id="IPR021988">
    <property type="entry name" value="BMT1"/>
</dbReference>
<accession>A0A367YFH6</accession>
<dbReference type="EMBL" id="QLNQ01000022">
    <property type="protein sequence ID" value="RCK64430.1"/>
    <property type="molecule type" value="Genomic_DNA"/>
</dbReference>
<evidence type="ECO:0000256" key="6">
    <source>
        <dbReference type="ARBA" id="ARBA00022968"/>
    </source>
</evidence>
<evidence type="ECO:0000256" key="7">
    <source>
        <dbReference type="ARBA" id="ARBA00022989"/>
    </source>
</evidence>
<gene>
    <name evidence="10" type="primary">BMT1_2</name>
    <name evidence="10" type="ORF">Cantr_00412</name>
</gene>
<dbReference type="GO" id="GO:0000030">
    <property type="term" value="F:mannosyltransferase activity"/>
    <property type="evidence" value="ECO:0007669"/>
    <property type="project" value="InterPro"/>
</dbReference>
<keyword evidence="9" id="KW-0961">Cell wall biogenesis/degradation</keyword>
<organism evidence="10 11">
    <name type="scientific">Candida viswanathii</name>
    <dbReference type="NCBI Taxonomy" id="5486"/>
    <lineage>
        <taxon>Eukaryota</taxon>
        <taxon>Fungi</taxon>
        <taxon>Dikarya</taxon>
        <taxon>Ascomycota</taxon>
        <taxon>Saccharomycotina</taxon>
        <taxon>Pichiomycetes</taxon>
        <taxon>Debaryomycetaceae</taxon>
        <taxon>Candida/Lodderomyces clade</taxon>
        <taxon>Candida</taxon>
    </lineage>
</organism>
<keyword evidence="4 10" id="KW-0808">Transferase</keyword>
<dbReference type="GO" id="GO:0016020">
    <property type="term" value="C:membrane"/>
    <property type="evidence" value="ECO:0007669"/>
    <property type="project" value="UniProtKB-SubCell"/>
</dbReference>
<dbReference type="STRING" id="5486.A0A367YFH6"/>
<dbReference type="Proteomes" id="UP000253472">
    <property type="component" value="Unassembled WGS sequence"/>
</dbReference>
<reference evidence="10 11" key="1">
    <citation type="submission" date="2018-06" db="EMBL/GenBank/DDBJ databases">
        <title>Whole genome sequencing of Candida tropicalis (genome annotated by CSBL at Korea University).</title>
        <authorList>
            <person name="Ahn J."/>
        </authorList>
    </citation>
    <scope>NUCLEOTIDE SEQUENCE [LARGE SCALE GENOMIC DNA]</scope>
    <source>
        <strain evidence="10 11">ATCC 20962</strain>
    </source>
</reference>
<evidence type="ECO:0000313" key="10">
    <source>
        <dbReference type="EMBL" id="RCK64430.1"/>
    </source>
</evidence>
<name>A0A367YFH6_9ASCO</name>
<comment type="subcellular location">
    <subcellularLocation>
        <location evidence="1">Membrane</location>
        <topology evidence="1">Single-pass type II membrane protein</topology>
    </subcellularLocation>
</comment>
<evidence type="ECO:0000256" key="3">
    <source>
        <dbReference type="ARBA" id="ARBA00022676"/>
    </source>
</evidence>
<evidence type="ECO:0000256" key="5">
    <source>
        <dbReference type="ARBA" id="ARBA00022692"/>
    </source>
</evidence>
<dbReference type="Pfam" id="PF12141">
    <property type="entry name" value="BMT"/>
    <property type="match status" value="1"/>
</dbReference>